<feature type="signal peptide" evidence="3">
    <location>
        <begin position="1"/>
        <end position="25"/>
    </location>
</feature>
<comment type="caution">
    <text evidence="4">The sequence shown here is derived from an EMBL/GenBank/DDBJ whole genome shotgun (WGS) entry which is preliminary data.</text>
</comment>
<sequence>MAGLPKFHCLMVGLALALLVAPGGANLGLDVDSERSLESTYSDAEDGAGPRNGEDLKACGLESHERMYSDGMEKVALSEDCKGGQRSPPSWMLPEPEVADQVQKAEAPAPSSSASDVAAGLAWTGLGLLLSSSGLFMARRRQ</sequence>
<dbReference type="Proteomes" id="UP000652761">
    <property type="component" value="Unassembled WGS sequence"/>
</dbReference>
<keyword evidence="2" id="KW-1133">Transmembrane helix</keyword>
<feature type="region of interest" description="Disordered" evidence="1">
    <location>
        <begin position="34"/>
        <end position="55"/>
    </location>
</feature>
<reference evidence="4" key="1">
    <citation type="submission" date="2017-07" db="EMBL/GenBank/DDBJ databases">
        <title>Taro Niue Genome Assembly and Annotation.</title>
        <authorList>
            <person name="Atibalentja N."/>
            <person name="Keating K."/>
            <person name="Fields C.J."/>
        </authorList>
    </citation>
    <scope>NUCLEOTIDE SEQUENCE</scope>
    <source>
        <strain evidence="4">Niue_2</strain>
        <tissue evidence="4">Leaf</tissue>
    </source>
</reference>
<evidence type="ECO:0000256" key="1">
    <source>
        <dbReference type="SAM" id="MobiDB-lite"/>
    </source>
</evidence>
<evidence type="ECO:0000256" key="2">
    <source>
        <dbReference type="SAM" id="Phobius"/>
    </source>
</evidence>
<keyword evidence="5" id="KW-1185">Reference proteome</keyword>
<keyword evidence="2" id="KW-0812">Transmembrane</keyword>
<accession>A0A843X2Y6</accession>
<dbReference type="EMBL" id="NMUH01005383">
    <property type="protein sequence ID" value="MQM12631.1"/>
    <property type="molecule type" value="Genomic_DNA"/>
</dbReference>
<evidence type="ECO:0000313" key="4">
    <source>
        <dbReference type="EMBL" id="MQM12631.1"/>
    </source>
</evidence>
<keyword evidence="2" id="KW-0472">Membrane</keyword>
<evidence type="ECO:0000256" key="3">
    <source>
        <dbReference type="SAM" id="SignalP"/>
    </source>
</evidence>
<proteinExistence type="predicted"/>
<gene>
    <name evidence="4" type="ORF">Taro_045553</name>
</gene>
<organism evidence="4 5">
    <name type="scientific">Colocasia esculenta</name>
    <name type="common">Wild taro</name>
    <name type="synonym">Arum esculentum</name>
    <dbReference type="NCBI Taxonomy" id="4460"/>
    <lineage>
        <taxon>Eukaryota</taxon>
        <taxon>Viridiplantae</taxon>
        <taxon>Streptophyta</taxon>
        <taxon>Embryophyta</taxon>
        <taxon>Tracheophyta</taxon>
        <taxon>Spermatophyta</taxon>
        <taxon>Magnoliopsida</taxon>
        <taxon>Liliopsida</taxon>
        <taxon>Araceae</taxon>
        <taxon>Aroideae</taxon>
        <taxon>Colocasieae</taxon>
        <taxon>Colocasia</taxon>
    </lineage>
</organism>
<protein>
    <submittedName>
        <fullName evidence="4">Uncharacterized protein</fullName>
    </submittedName>
</protein>
<feature type="chain" id="PRO_5032378476" evidence="3">
    <location>
        <begin position="26"/>
        <end position="142"/>
    </location>
</feature>
<evidence type="ECO:0000313" key="5">
    <source>
        <dbReference type="Proteomes" id="UP000652761"/>
    </source>
</evidence>
<dbReference type="AlphaFoldDB" id="A0A843X2Y6"/>
<feature type="region of interest" description="Disordered" evidence="1">
    <location>
        <begin position="78"/>
        <end position="97"/>
    </location>
</feature>
<feature type="transmembrane region" description="Helical" evidence="2">
    <location>
        <begin position="117"/>
        <end position="138"/>
    </location>
</feature>
<keyword evidence="3" id="KW-0732">Signal</keyword>
<name>A0A843X2Y6_COLES</name>